<dbReference type="EC" id="1.1.3.10" evidence="5"/>
<evidence type="ECO:0000256" key="10">
    <source>
        <dbReference type="ARBA" id="ARBA00030508"/>
    </source>
</evidence>
<dbReference type="SUPFAM" id="SSF54373">
    <property type="entry name" value="FAD-linked reductases, C-terminal domain"/>
    <property type="match status" value="1"/>
</dbReference>
<dbReference type="Pfam" id="PF05199">
    <property type="entry name" value="GMC_oxred_C"/>
    <property type="match status" value="1"/>
</dbReference>
<evidence type="ECO:0000313" key="16">
    <source>
        <dbReference type="EMBL" id="CDP31266.1"/>
    </source>
</evidence>
<dbReference type="Gene3D" id="3.50.50.60">
    <property type="entry name" value="FAD/NAD(P)-binding domain"/>
    <property type="match status" value="2"/>
</dbReference>
<dbReference type="OrthoDB" id="269227at2759"/>
<dbReference type="PANTHER" id="PTHR42784:SF1">
    <property type="entry name" value="PYRANOSE 2-OXIDASE"/>
    <property type="match status" value="1"/>
</dbReference>
<evidence type="ECO:0000256" key="4">
    <source>
        <dbReference type="ARBA" id="ARBA00011881"/>
    </source>
</evidence>
<keyword evidence="17" id="KW-1185">Reference proteome</keyword>
<dbReference type="GeneID" id="6194709"/>
<evidence type="ECO:0000256" key="11">
    <source>
        <dbReference type="ARBA" id="ARBA00031159"/>
    </source>
</evidence>
<gene>
    <name evidence="15" type="ORF">PODANS_6_8060</name>
</gene>
<dbReference type="KEGG" id="pan:PODANSg7778"/>
<dbReference type="EMBL" id="FO904941">
    <property type="protein sequence ID" value="CDP31266.1"/>
    <property type="molecule type" value="Genomic_DNA"/>
</dbReference>
<dbReference type="InterPro" id="IPR007867">
    <property type="entry name" value="GMC_OxRtase_C"/>
</dbReference>
<dbReference type="eggNOG" id="ENOG502R261">
    <property type="taxonomic scope" value="Eukaryota"/>
</dbReference>
<proteinExistence type="inferred from homology"/>
<reference evidence="16" key="4">
    <citation type="submission" date="2015-04" db="EMBL/GenBank/DDBJ databases">
        <title>Maintaining two mating types: Structure of the mating type locus and its role in heterokaryosis in Podospora anserina.</title>
        <authorList>
            <person name="Grognet P."/>
            <person name="Bidard F."/>
            <person name="Kuchly C."/>
            <person name="Chan Ho Tong L."/>
            <person name="Coppin E."/>
            <person name="Ait Benkhali J."/>
            <person name="Couloux A."/>
            <person name="Wincker P."/>
            <person name="Debuchy R."/>
            <person name="Silar P."/>
        </authorList>
    </citation>
    <scope>NUCLEOTIDE SEQUENCE</scope>
</reference>
<evidence type="ECO:0000256" key="2">
    <source>
        <dbReference type="ARBA" id="ARBA00001974"/>
    </source>
</evidence>
<dbReference type="NCBIfam" id="TIGR02462">
    <property type="entry name" value="pyranose_ox"/>
    <property type="match status" value="1"/>
</dbReference>
<evidence type="ECO:0000313" key="15">
    <source>
        <dbReference type="EMBL" id="CAP71875.1"/>
    </source>
</evidence>
<reference evidence="15" key="2">
    <citation type="submission" date="2008-07" db="EMBL/GenBank/DDBJ databases">
        <authorList>
            <person name="Genoscope - CEA"/>
        </authorList>
    </citation>
    <scope>NUCLEOTIDE SEQUENCE</scope>
    <source>
        <strain evidence="15">S mat+</strain>
    </source>
</reference>
<feature type="region of interest" description="Disordered" evidence="13">
    <location>
        <begin position="601"/>
        <end position="638"/>
    </location>
</feature>
<evidence type="ECO:0000256" key="5">
    <source>
        <dbReference type="ARBA" id="ARBA00013082"/>
    </source>
</evidence>
<evidence type="ECO:0000313" key="17">
    <source>
        <dbReference type="Proteomes" id="UP000001197"/>
    </source>
</evidence>
<sequence length="638" mass="71870">MGEKDHYQYDALTSASVVGSGPLGATFAKILVNDGHTVLMVEAGAEESKKRGEHKKNAVRFQKDIDSFVHVIKGSLQLTSVPTDESVVHSGKLTAANREGKQVQHSQNPYQDPALNLGLNAVARNVGGMSTHWTCSTPRQHLRERSPLLQNEWEGLYSEAEKLIETHTDVLEGSIRQDMVKQILNDHFEGEKDENGDQKPAAFALPLAAKRDGSEFITWSSSHTVLEKIKPEFSKKLELRSEWLCEKLTIIKNTKDASGDAGIVENAKVRSLLTNQLDEVKARVYIICGGPILTPQLLFNSGFRTGETTTKTKTWTKVGPNSVSHCVERLSDKEVVEPFLELPALGHYLTEQTMCFCQVVLDRRWIKAVYGAHPYPKDDPKNDGWDSLRKEKWDEKIKKHLETQKGRYPQDQLPFPFNDLDPQVTLPVSEKQPWHTQIHRDAFSYGAVPPNIDKRTIVDLRFFGPVEPTKDNCVKFTTKVKDAYGMPQPTFFYRLGDADRELTHQMMKHMEEVAGVLGGYLPGSEPQFMENGLALHVCGTTRAGEKKDDSCCNKFSQIHGVNNLFVGGLNVIPGKNASNPTLTAMCFAIKAAQYISLRLGAEKKKREKEEGEEEESKEEERKEEERKEEERKEEKRKV</sequence>
<dbReference type="GO" id="GO:0050233">
    <property type="term" value="F:pyranose oxidase activity"/>
    <property type="evidence" value="ECO:0007669"/>
    <property type="project" value="UniProtKB-EC"/>
</dbReference>
<dbReference type="InterPro" id="IPR036188">
    <property type="entry name" value="FAD/NAD-bd_sf"/>
</dbReference>
<feature type="domain" description="Glucose-methanol-choline oxidoreductase C-terminal" evidence="14">
    <location>
        <begin position="468"/>
        <end position="588"/>
    </location>
</feature>
<dbReference type="AlphaFoldDB" id="B2B439"/>
<evidence type="ECO:0000256" key="9">
    <source>
        <dbReference type="ARBA" id="ARBA00023002"/>
    </source>
</evidence>
<dbReference type="VEuPathDB" id="FungiDB:PODANS_6_8060"/>
<organism evidence="15">
    <name type="scientific">Podospora anserina (strain S / ATCC MYA-4624 / DSM 980 / FGSC 10383)</name>
    <name type="common">Pleurage anserina</name>
    <dbReference type="NCBI Taxonomy" id="515849"/>
    <lineage>
        <taxon>Eukaryota</taxon>
        <taxon>Fungi</taxon>
        <taxon>Dikarya</taxon>
        <taxon>Ascomycota</taxon>
        <taxon>Pezizomycotina</taxon>
        <taxon>Sordariomycetes</taxon>
        <taxon>Sordariomycetidae</taxon>
        <taxon>Sordariales</taxon>
        <taxon>Podosporaceae</taxon>
        <taxon>Podospora</taxon>
        <taxon>Podospora anserina</taxon>
    </lineage>
</organism>
<dbReference type="PANTHER" id="PTHR42784">
    <property type="entry name" value="PYRANOSE 2-OXIDASE"/>
    <property type="match status" value="1"/>
</dbReference>
<evidence type="ECO:0000259" key="14">
    <source>
        <dbReference type="Pfam" id="PF05199"/>
    </source>
</evidence>
<evidence type="ECO:0000256" key="3">
    <source>
        <dbReference type="ARBA" id="ARBA00010790"/>
    </source>
</evidence>
<protein>
    <recommendedName>
        <fullName evidence="6">Pyranose 2-oxidase</fullName>
        <ecNumber evidence="5">1.1.3.10</ecNumber>
    </recommendedName>
    <alternativeName>
        <fullName evidence="11">FAD-oxidoreductase</fullName>
    </alternativeName>
    <alternativeName>
        <fullName evidence="10">Glucose 2-oxidase</fullName>
    </alternativeName>
    <alternativeName>
        <fullName evidence="12">Pyranose:oxygen 2-oxidoreductase</fullName>
    </alternativeName>
</protein>
<evidence type="ECO:0000256" key="13">
    <source>
        <dbReference type="SAM" id="MobiDB-lite"/>
    </source>
</evidence>
<dbReference type="GO" id="GO:0050660">
    <property type="term" value="F:flavin adenine dinucleotide binding"/>
    <property type="evidence" value="ECO:0007669"/>
    <property type="project" value="InterPro"/>
</dbReference>
<dbReference type="Proteomes" id="UP000001197">
    <property type="component" value="Chromosome 6"/>
</dbReference>
<evidence type="ECO:0000256" key="1">
    <source>
        <dbReference type="ARBA" id="ARBA00000827"/>
    </source>
</evidence>
<comment type="catalytic activity">
    <reaction evidence="1">
        <text>D-glucose + O2 = 2-dehydro-D-glucose + H2O2</text>
        <dbReference type="Rhea" id="RHEA:10552"/>
        <dbReference type="ChEBI" id="CHEBI:4167"/>
        <dbReference type="ChEBI" id="CHEBI:15379"/>
        <dbReference type="ChEBI" id="CHEBI:16240"/>
        <dbReference type="ChEBI" id="CHEBI:16609"/>
        <dbReference type="EC" id="1.1.3.10"/>
    </reaction>
</comment>
<keyword evidence="9" id="KW-0560">Oxidoreductase</keyword>
<comment type="similarity">
    <text evidence="3">Belongs to the GMC oxidoreductase family.</text>
</comment>
<name>B2B439_PODAN</name>
<evidence type="ECO:0000256" key="6">
    <source>
        <dbReference type="ARBA" id="ARBA00016408"/>
    </source>
</evidence>
<dbReference type="HOGENOM" id="CLU_023699_0_0_1"/>
<dbReference type="SUPFAM" id="SSF51905">
    <property type="entry name" value="FAD/NAD(P)-binding domain"/>
    <property type="match status" value="1"/>
</dbReference>
<feature type="compositionally biased region" description="Basic and acidic residues" evidence="13">
    <location>
        <begin position="618"/>
        <end position="638"/>
    </location>
</feature>
<evidence type="ECO:0000256" key="8">
    <source>
        <dbReference type="ARBA" id="ARBA00022827"/>
    </source>
</evidence>
<reference evidence="15 17" key="1">
    <citation type="journal article" date="2008" name="Genome Biol.">
        <title>The genome sequence of the model ascomycete fungus Podospora anserina.</title>
        <authorList>
            <person name="Espagne E."/>
            <person name="Lespinet O."/>
            <person name="Malagnac F."/>
            <person name="Da Silva C."/>
            <person name="Jaillon O."/>
            <person name="Porcel B.M."/>
            <person name="Couloux A."/>
            <person name="Aury J.-M."/>
            <person name="Segurens B."/>
            <person name="Poulain J."/>
            <person name="Anthouard V."/>
            <person name="Grossetete S."/>
            <person name="Khalili H."/>
            <person name="Coppin E."/>
            <person name="Dequard-Chablat M."/>
            <person name="Picard M."/>
            <person name="Contamine V."/>
            <person name="Arnaise S."/>
            <person name="Bourdais A."/>
            <person name="Berteaux-Lecellier V."/>
            <person name="Gautheret D."/>
            <person name="de Vries R.P."/>
            <person name="Battaglia E."/>
            <person name="Coutinho P.M."/>
            <person name="Danchin E.G.J."/>
            <person name="Henrissat B."/>
            <person name="El Khoury R."/>
            <person name="Sainsard-Chanet A."/>
            <person name="Boivin A."/>
            <person name="Pinan-Lucarre B."/>
            <person name="Sellem C.H."/>
            <person name="Debuchy R."/>
            <person name="Wincker P."/>
            <person name="Weissenbach J."/>
            <person name="Silar P."/>
        </authorList>
    </citation>
    <scope>NUCLEOTIDE SEQUENCE [LARGE SCALE GENOMIC DNA]</scope>
    <source>
        <strain evidence="17">S / ATCC MYA-4624 / DSM 980 / FGSC 10383</strain>
        <strain evidence="15">S mat+</strain>
    </source>
</reference>
<dbReference type="EMBL" id="CU638744">
    <property type="protein sequence ID" value="CAP71875.1"/>
    <property type="molecule type" value="Genomic_DNA"/>
</dbReference>
<keyword evidence="8" id="KW-0274">FAD</keyword>
<reference evidence="17" key="3">
    <citation type="journal article" date="2014" name="Genetics">
        <title>Maintaining two mating types: Structure of the mating type locus and its role in heterokaryosis in Podospora anserina.</title>
        <authorList>
            <person name="Grognet P."/>
            <person name="Bidard F."/>
            <person name="Kuchly C."/>
            <person name="Tong L.C.H."/>
            <person name="Coppin E."/>
            <person name="Benkhali J.A."/>
            <person name="Couloux A."/>
            <person name="Wincker P."/>
            <person name="Debuchy R."/>
            <person name="Silar P."/>
        </authorList>
    </citation>
    <scope>GENOME REANNOTATION</scope>
    <source>
        <strain evidence="17">S / ATCC MYA-4624 / DSM 980 / FGSC 10383</strain>
    </source>
</reference>
<comment type="subunit">
    <text evidence="4">Homotetramer.</text>
</comment>
<dbReference type="RefSeq" id="XP_001910739.1">
    <property type="nucleotide sequence ID" value="XM_001910704.1"/>
</dbReference>
<dbReference type="InterPro" id="IPR012814">
    <property type="entry name" value="P2OX"/>
</dbReference>
<keyword evidence="7" id="KW-0285">Flavoprotein</keyword>
<evidence type="ECO:0000256" key="7">
    <source>
        <dbReference type="ARBA" id="ARBA00022630"/>
    </source>
</evidence>
<accession>B2B439</accession>
<dbReference type="InterPro" id="IPR051473">
    <property type="entry name" value="P2Ox-like"/>
</dbReference>
<evidence type="ECO:0000256" key="12">
    <source>
        <dbReference type="ARBA" id="ARBA00031330"/>
    </source>
</evidence>
<comment type="cofactor">
    <cofactor evidence="2">
        <name>FAD</name>
        <dbReference type="ChEBI" id="CHEBI:57692"/>
    </cofactor>
</comment>